<evidence type="ECO:0008006" key="4">
    <source>
        <dbReference type="Google" id="ProtNLM"/>
    </source>
</evidence>
<dbReference type="EMBL" id="JAECZO010000064">
    <property type="protein sequence ID" value="KAK7195893.1"/>
    <property type="molecule type" value="Genomic_DNA"/>
</dbReference>
<dbReference type="Proteomes" id="UP001430356">
    <property type="component" value="Unassembled WGS sequence"/>
</dbReference>
<organism evidence="2 3">
    <name type="scientific">Novymonas esmeraldas</name>
    <dbReference type="NCBI Taxonomy" id="1808958"/>
    <lineage>
        <taxon>Eukaryota</taxon>
        <taxon>Discoba</taxon>
        <taxon>Euglenozoa</taxon>
        <taxon>Kinetoplastea</taxon>
        <taxon>Metakinetoplastina</taxon>
        <taxon>Trypanosomatida</taxon>
        <taxon>Trypanosomatidae</taxon>
        <taxon>Novymonas</taxon>
    </lineage>
</organism>
<gene>
    <name evidence="2" type="ORF">NESM_000522000</name>
</gene>
<accession>A0AAW0EPD4</accession>
<evidence type="ECO:0000313" key="2">
    <source>
        <dbReference type="EMBL" id="KAK7195893.1"/>
    </source>
</evidence>
<comment type="caution">
    <text evidence="2">The sequence shown here is derived from an EMBL/GenBank/DDBJ whole genome shotgun (WGS) entry which is preliminary data.</text>
</comment>
<feature type="region of interest" description="Disordered" evidence="1">
    <location>
        <begin position="119"/>
        <end position="142"/>
    </location>
</feature>
<evidence type="ECO:0000256" key="1">
    <source>
        <dbReference type="SAM" id="MobiDB-lite"/>
    </source>
</evidence>
<name>A0AAW0EPD4_9TRYP</name>
<evidence type="ECO:0000313" key="3">
    <source>
        <dbReference type="Proteomes" id="UP001430356"/>
    </source>
</evidence>
<keyword evidence="3" id="KW-1185">Reference proteome</keyword>
<dbReference type="InterPro" id="IPR036047">
    <property type="entry name" value="F-box-like_dom_sf"/>
</dbReference>
<dbReference type="AlphaFoldDB" id="A0AAW0EPD4"/>
<dbReference type="SUPFAM" id="SSF81383">
    <property type="entry name" value="F-box domain"/>
    <property type="match status" value="1"/>
</dbReference>
<protein>
    <recommendedName>
        <fullName evidence="4">F-box domain-containing protein</fullName>
    </recommendedName>
</protein>
<sequence>MAEASRRSGEEPTGIPAYFVQYLKAVDAAEQRAVVEAHPLLFTEDIVLALKDARAQINETMREVREACRMIDAVSGSLEYTGARVELQPSESKALLDEDTILHNFALSLARLLTARERAAPAVPSTTPPPPTDRGPAAIASGAGAPPLGTGTAWFSQPSLVLAVLSFLPAEEILMTAETVCRAWQTWLFLPDVSRFFWVGCVQREFPQQLAALLQTAGDDLYQSDWRSLAMLCVTEAAEASEDEEA</sequence>
<reference evidence="2 3" key="1">
    <citation type="journal article" date="2021" name="MBio">
        <title>A New Model Trypanosomatid, Novymonas esmeraldas: Genomic Perception of Its 'Candidatus Pandoraea novymonadis' Endosymbiont.</title>
        <authorList>
            <person name="Zakharova A."/>
            <person name="Saura A."/>
            <person name="Butenko A."/>
            <person name="Podesvova L."/>
            <person name="Warmusova S."/>
            <person name="Kostygov A.Y."/>
            <person name="Nenarokova A."/>
            <person name="Lukes J."/>
            <person name="Opperdoes F.R."/>
            <person name="Yurchenko V."/>
        </authorList>
    </citation>
    <scope>NUCLEOTIDE SEQUENCE [LARGE SCALE GENOMIC DNA]</scope>
    <source>
        <strain evidence="2 3">E262AT.01</strain>
    </source>
</reference>
<proteinExistence type="predicted"/>